<evidence type="ECO:0000256" key="9">
    <source>
        <dbReference type="ARBA" id="ARBA00023098"/>
    </source>
</evidence>
<keyword evidence="6" id="KW-0276">Fatty acid metabolism</keyword>
<evidence type="ECO:0000256" key="19">
    <source>
        <dbReference type="ARBA" id="ARBA00049251"/>
    </source>
</evidence>
<dbReference type="FunFam" id="3.40.50.720:FF:000084">
    <property type="entry name" value="Short-chain dehydrogenase reductase"/>
    <property type="match status" value="1"/>
</dbReference>
<evidence type="ECO:0000313" key="22">
    <source>
        <dbReference type="EMBL" id="PTQ89781.1"/>
    </source>
</evidence>
<dbReference type="GO" id="GO:0019166">
    <property type="term" value="F:trans-2-enoyl-CoA reductase (NADPH) activity"/>
    <property type="evidence" value="ECO:0007669"/>
    <property type="project" value="UniProtKB-EC"/>
</dbReference>
<comment type="catalytic activity">
    <reaction evidence="19">
        <text>a (2E)-enoyl-CoA + NADPH + H(+) = a 2,3-saturated acyl-CoA + NADP(+)</text>
        <dbReference type="Rhea" id="RHEA:33763"/>
        <dbReference type="ChEBI" id="CHEBI:15378"/>
        <dbReference type="ChEBI" id="CHEBI:57783"/>
        <dbReference type="ChEBI" id="CHEBI:58349"/>
        <dbReference type="ChEBI" id="CHEBI:58856"/>
        <dbReference type="ChEBI" id="CHEBI:65111"/>
        <dbReference type="EC" id="1.3.1.38"/>
    </reaction>
    <physiologicalReaction direction="left-to-right" evidence="19">
        <dbReference type="Rhea" id="RHEA:33764"/>
    </physiologicalReaction>
</comment>
<dbReference type="OrthoDB" id="9803333at2"/>
<evidence type="ECO:0000256" key="14">
    <source>
        <dbReference type="ARBA" id="ARBA00038849"/>
    </source>
</evidence>
<dbReference type="CDD" id="cd05369">
    <property type="entry name" value="TER_DECR_SDR_a"/>
    <property type="match status" value="1"/>
</dbReference>
<comment type="function">
    <text evidence="12">Participates in chain elongation of fatty acids. Catalyzes the reduction of trans-2-enoyl-CoAs of varying chain lengths from 6:1 to 16:1, having maximum activity with 10:1 CoA. Has no 2,4-dienoyl-CoA reductase activity.</text>
</comment>
<dbReference type="EC" id="1.3.1.38" evidence="14"/>
<keyword evidence="8" id="KW-0560">Oxidoreductase</keyword>
<evidence type="ECO:0000256" key="3">
    <source>
        <dbReference type="ARBA" id="ARBA00006484"/>
    </source>
</evidence>
<reference evidence="22 23" key="1">
    <citation type="submission" date="2018-04" db="EMBL/GenBank/DDBJ databases">
        <title>Genomic Encyclopedia of Archaeal and Bacterial Type Strains, Phase II (KMG-II): from individual species to whole genera.</title>
        <authorList>
            <person name="Goeker M."/>
        </authorList>
    </citation>
    <scope>NUCLEOTIDE SEQUENCE [LARGE SCALE GENOMIC DNA]</scope>
    <source>
        <strain evidence="22 23">DSM 5822</strain>
    </source>
</reference>
<comment type="catalytic activity">
    <reaction evidence="20">
        <text>(2E)-decenoyl-CoA + NADPH + H(+) = decanoyl-CoA + NADP(+)</text>
        <dbReference type="Rhea" id="RHEA:44960"/>
        <dbReference type="ChEBI" id="CHEBI:15378"/>
        <dbReference type="ChEBI" id="CHEBI:57783"/>
        <dbReference type="ChEBI" id="CHEBI:58349"/>
        <dbReference type="ChEBI" id="CHEBI:61406"/>
        <dbReference type="ChEBI" id="CHEBI:61430"/>
    </reaction>
    <physiologicalReaction direction="left-to-right" evidence="20">
        <dbReference type="Rhea" id="RHEA:44961"/>
    </physiologicalReaction>
</comment>
<sequence length="289" mass="30786">MPYQSIFREDAFADKVIIVTGGGSGIGRCTAHELAALGAQVVITGRKAEKLAQVEDEIIQDGGLVRSMVCDIRQEEQVKEVVATVLKEFGRIDGLVNNAGGQFPSALASISTNGFDAVVKNNLHGTFLMMREVYNQWMAQHGGSIVNMCADMWGGMPGMGHSGAARAGVDNLTKTAAIEWAVSGVRVNAIAPGWIMSSGMDSYKGDFAKFVIPTLASKVPLKRMGTESEVSSVTCFLLSEAAAFVSGITVRIDGAASLGTPIYPLADHENSEPYNGFHRAFIPDVLKKQ</sequence>
<evidence type="ECO:0000256" key="21">
    <source>
        <dbReference type="ARBA" id="ARBA00049559"/>
    </source>
</evidence>
<keyword evidence="7" id="KW-0521">NADP</keyword>
<comment type="pathway">
    <text evidence="2">Lipid metabolism.</text>
</comment>
<dbReference type="AlphaFoldDB" id="A0A2T5J0I9"/>
<evidence type="ECO:0000256" key="6">
    <source>
        <dbReference type="ARBA" id="ARBA00022832"/>
    </source>
</evidence>
<dbReference type="PRINTS" id="PR00080">
    <property type="entry name" value="SDRFAMILY"/>
</dbReference>
<dbReference type="PANTHER" id="PTHR24317:SF7">
    <property type="entry name" value="PEROXISOMAL TRANS-2-ENOYL-COA REDUCTASE"/>
    <property type="match status" value="1"/>
</dbReference>
<evidence type="ECO:0000256" key="18">
    <source>
        <dbReference type="ARBA" id="ARBA00049108"/>
    </source>
</evidence>
<dbReference type="Proteomes" id="UP000244223">
    <property type="component" value="Unassembled WGS sequence"/>
</dbReference>
<evidence type="ECO:0000313" key="23">
    <source>
        <dbReference type="Proteomes" id="UP000244223"/>
    </source>
</evidence>
<dbReference type="GO" id="GO:0006633">
    <property type="term" value="P:fatty acid biosynthetic process"/>
    <property type="evidence" value="ECO:0007669"/>
    <property type="project" value="UniProtKB-KW"/>
</dbReference>
<comment type="caution">
    <text evidence="22">The sequence shown here is derived from an EMBL/GenBank/DDBJ whole genome shotgun (WGS) entry which is preliminary data.</text>
</comment>
<evidence type="ECO:0000256" key="4">
    <source>
        <dbReference type="ARBA" id="ARBA00022516"/>
    </source>
</evidence>
<evidence type="ECO:0000256" key="13">
    <source>
        <dbReference type="ARBA" id="ARBA00038622"/>
    </source>
</evidence>
<protein>
    <recommendedName>
        <fullName evidence="15">Peroxisomal trans-2-enoyl-CoA reductase</fullName>
        <ecNumber evidence="14">1.3.1.38</ecNumber>
    </recommendedName>
</protein>
<dbReference type="InterPro" id="IPR002347">
    <property type="entry name" value="SDR_fam"/>
</dbReference>
<keyword evidence="10" id="KW-0576">Peroxisome</keyword>
<comment type="catalytic activity">
    <reaction evidence="17">
        <text>(2E)-tetradecenoyl-CoA + NADPH + H(+) = tetradecanoyl-CoA + NADP(+)</text>
        <dbReference type="Rhea" id="RHEA:44968"/>
        <dbReference type="ChEBI" id="CHEBI:15378"/>
        <dbReference type="ChEBI" id="CHEBI:57385"/>
        <dbReference type="ChEBI" id="CHEBI:57783"/>
        <dbReference type="ChEBI" id="CHEBI:58349"/>
        <dbReference type="ChEBI" id="CHEBI:61405"/>
    </reaction>
    <physiologicalReaction direction="left-to-right" evidence="17">
        <dbReference type="Rhea" id="RHEA:44969"/>
    </physiologicalReaction>
</comment>
<accession>A0A2T5J0I9</accession>
<dbReference type="Pfam" id="PF13561">
    <property type="entry name" value="adh_short_C2"/>
    <property type="match status" value="1"/>
</dbReference>
<name>A0A2T5J0I9_9GAMM</name>
<evidence type="ECO:0000256" key="11">
    <source>
        <dbReference type="ARBA" id="ARBA00023160"/>
    </source>
</evidence>
<dbReference type="SUPFAM" id="SSF51735">
    <property type="entry name" value="NAD(P)-binding Rossmann-fold domains"/>
    <property type="match status" value="1"/>
</dbReference>
<comment type="similarity">
    <text evidence="3">Belongs to the short-chain dehydrogenases/reductases (SDR) family.</text>
</comment>
<proteinExistence type="inferred from homology"/>
<evidence type="ECO:0000256" key="17">
    <source>
        <dbReference type="ARBA" id="ARBA00048686"/>
    </source>
</evidence>
<evidence type="ECO:0000256" key="20">
    <source>
        <dbReference type="ARBA" id="ARBA00049386"/>
    </source>
</evidence>
<evidence type="ECO:0000256" key="12">
    <source>
        <dbReference type="ARBA" id="ARBA00037124"/>
    </source>
</evidence>
<dbReference type="Gene3D" id="3.40.50.720">
    <property type="entry name" value="NAD(P)-binding Rossmann-like Domain"/>
    <property type="match status" value="1"/>
</dbReference>
<dbReference type="RefSeq" id="WP_107865296.1">
    <property type="nucleotide sequence ID" value="NZ_QAON01000005.1"/>
</dbReference>
<keyword evidence="9" id="KW-0443">Lipid metabolism</keyword>
<evidence type="ECO:0000256" key="7">
    <source>
        <dbReference type="ARBA" id="ARBA00022857"/>
    </source>
</evidence>
<dbReference type="PANTHER" id="PTHR24317">
    <property type="entry name" value="PEROXISOMAL TRANS-2-ENOYL-COA REDUCTASE"/>
    <property type="match status" value="1"/>
</dbReference>
<dbReference type="InterPro" id="IPR052388">
    <property type="entry name" value="Peroxisomal_t2-enoyl-CoA_red"/>
</dbReference>
<evidence type="ECO:0000256" key="1">
    <source>
        <dbReference type="ARBA" id="ARBA00004275"/>
    </source>
</evidence>
<keyword evidence="23" id="KW-1185">Reference proteome</keyword>
<gene>
    <name evidence="22" type="ORF">C8N29_105105</name>
</gene>
<evidence type="ECO:0000256" key="5">
    <source>
        <dbReference type="ARBA" id="ARBA00022553"/>
    </source>
</evidence>
<evidence type="ECO:0000256" key="8">
    <source>
        <dbReference type="ARBA" id="ARBA00023002"/>
    </source>
</evidence>
<evidence type="ECO:0000256" key="2">
    <source>
        <dbReference type="ARBA" id="ARBA00005189"/>
    </source>
</evidence>
<organism evidence="22 23">
    <name type="scientific">Agitococcus lubricus</name>
    <dbReference type="NCBI Taxonomy" id="1077255"/>
    <lineage>
        <taxon>Bacteria</taxon>
        <taxon>Pseudomonadati</taxon>
        <taxon>Pseudomonadota</taxon>
        <taxon>Gammaproteobacteria</taxon>
        <taxon>Moraxellales</taxon>
        <taxon>Moraxellaceae</taxon>
        <taxon>Agitococcus</taxon>
    </lineage>
</organism>
<dbReference type="PRINTS" id="PR00081">
    <property type="entry name" value="GDHRDH"/>
</dbReference>
<dbReference type="EMBL" id="QAON01000005">
    <property type="protein sequence ID" value="PTQ89781.1"/>
    <property type="molecule type" value="Genomic_DNA"/>
</dbReference>
<comment type="catalytic activity">
    <reaction evidence="16">
        <text>(2E)-dodecenoyl-CoA + NADPH + H(+) = dodecanoyl-CoA + NADP(+)</text>
        <dbReference type="Rhea" id="RHEA:44964"/>
        <dbReference type="ChEBI" id="CHEBI:15378"/>
        <dbReference type="ChEBI" id="CHEBI:57330"/>
        <dbReference type="ChEBI" id="CHEBI:57375"/>
        <dbReference type="ChEBI" id="CHEBI:57783"/>
        <dbReference type="ChEBI" id="CHEBI:58349"/>
    </reaction>
    <physiologicalReaction direction="left-to-right" evidence="16">
        <dbReference type="Rhea" id="RHEA:44965"/>
    </physiologicalReaction>
</comment>
<keyword evidence="11" id="KW-0275">Fatty acid biosynthesis</keyword>
<comment type="catalytic activity">
    <reaction evidence="21">
        <text>(2E)-octenoyl-CoA + NADPH + H(+) = octanoyl-CoA + NADP(+)</text>
        <dbReference type="Rhea" id="RHEA:44952"/>
        <dbReference type="ChEBI" id="CHEBI:15378"/>
        <dbReference type="ChEBI" id="CHEBI:57386"/>
        <dbReference type="ChEBI" id="CHEBI:57783"/>
        <dbReference type="ChEBI" id="CHEBI:58349"/>
        <dbReference type="ChEBI" id="CHEBI:62242"/>
    </reaction>
    <physiologicalReaction direction="left-to-right" evidence="21">
        <dbReference type="Rhea" id="RHEA:44953"/>
    </physiologicalReaction>
</comment>
<keyword evidence="4" id="KW-0444">Lipid biosynthesis</keyword>
<evidence type="ECO:0000256" key="16">
    <source>
        <dbReference type="ARBA" id="ARBA00047570"/>
    </source>
</evidence>
<dbReference type="InterPro" id="IPR036291">
    <property type="entry name" value="NAD(P)-bd_dom_sf"/>
</dbReference>
<keyword evidence="5" id="KW-0597">Phosphoprotein</keyword>
<comment type="catalytic activity">
    <reaction evidence="18">
        <text>(2E)-hexenoyl-CoA + NADPH + H(+) = hexanoyl-CoA + NADP(+)</text>
        <dbReference type="Rhea" id="RHEA:44956"/>
        <dbReference type="ChEBI" id="CHEBI:15378"/>
        <dbReference type="ChEBI" id="CHEBI:57783"/>
        <dbReference type="ChEBI" id="CHEBI:58349"/>
        <dbReference type="ChEBI" id="CHEBI:62077"/>
        <dbReference type="ChEBI" id="CHEBI:62620"/>
    </reaction>
    <physiologicalReaction direction="left-to-right" evidence="18">
        <dbReference type="Rhea" id="RHEA:44957"/>
    </physiologicalReaction>
</comment>
<evidence type="ECO:0000256" key="15">
    <source>
        <dbReference type="ARBA" id="ARBA00041063"/>
    </source>
</evidence>
<comment type="subunit">
    <text evidence="13">Interacts with PEX5, probably required to target it into peroxisomes.</text>
</comment>
<evidence type="ECO:0000256" key="10">
    <source>
        <dbReference type="ARBA" id="ARBA00023140"/>
    </source>
</evidence>
<comment type="subcellular location">
    <subcellularLocation>
        <location evidence="1">Peroxisome</location>
    </subcellularLocation>
</comment>